<gene>
    <name evidence="1" type="ORF">Terrestrivirus11_13</name>
</gene>
<dbReference type="EMBL" id="MK071989">
    <property type="protein sequence ID" value="AYV76672.1"/>
    <property type="molecule type" value="Genomic_DNA"/>
</dbReference>
<evidence type="ECO:0000313" key="1">
    <source>
        <dbReference type="EMBL" id="AYV76672.1"/>
    </source>
</evidence>
<organism evidence="1">
    <name type="scientific">Terrestrivirus sp</name>
    <dbReference type="NCBI Taxonomy" id="2487775"/>
    <lineage>
        <taxon>Viruses</taxon>
        <taxon>Varidnaviria</taxon>
        <taxon>Bamfordvirae</taxon>
        <taxon>Nucleocytoviricota</taxon>
        <taxon>Megaviricetes</taxon>
        <taxon>Imitervirales</taxon>
        <taxon>Mimiviridae</taxon>
        <taxon>Klosneuvirinae</taxon>
    </lineage>
</organism>
<name>A0A3G4ZP50_9VIRU</name>
<proteinExistence type="predicted"/>
<reference evidence="1" key="1">
    <citation type="submission" date="2018-10" db="EMBL/GenBank/DDBJ databases">
        <title>Hidden diversity of soil giant viruses.</title>
        <authorList>
            <person name="Schulz F."/>
            <person name="Alteio L."/>
            <person name="Goudeau D."/>
            <person name="Ryan E.M."/>
            <person name="Malmstrom R.R."/>
            <person name="Blanchard J."/>
            <person name="Woyke T."/>
        </authorList>
    </citation>
    <scope>NUCLEOTIDE SEQUENCE</scope>
    <source>
        <strain evidence="1">TEV1</strain>
    </source>
</reference>
<protein>
    <submittedName>
        <fullName evidence="1">Uncharacterized protein</fullName>
    </submittedName>
</protein>
<accession>A0A3G4ZP50</accession>
<sequence length="178" mass="20814">MDNPTTVKEDIEQIVRSLQIYRFTTELNNIKILESTEINDERIIRLETILNTLTGKSNGVHINRKEFFSSVDSAVYKYPWRKLPEFHKNVKLKEYIREKYSDNIGELEKLLLSNSELNSDKCVTYNQENAKIDDIQVLKYDDLSKKYKIEITKPKAKPKTKVTPNDTKIVVKSKITKS</sequence>